<keyword evidence="8" id="KW-1185">Reference proteome</keyword>
<protein>
    <submittedName>
        <fullName evidence="7">MFS transporter</fullName>
    </submittedName>
</protein>
<organism evidence="7 8">
    <name type="scientific">Thalassobacterium sedimentorum</name>
    <dbReference type="NCBI Taxonomy" id="3041258"/>
    <lineage>
        <taxon>Bacteria</taxon>
        <taxon>Pseudomonadati</taxon>
        <taxon>Verrucomicrobiota</taxon>
        <taxon>Opitutia</taxon>
        <taxon>Puniceicoccales</taxon>
        <taxon>Coraliomargaritaceae</taxon>
        <taxon>Thalassobacterium</taxon>
    </lineage>
</organism>
<evidence type="ECO:0000256" key="3">
    <source>
        <dbReference type="ARBA" id="ARBA00022989"/>
    </source>
</evidence>
<keyword evidence="3 5" id="KW-1133">Transmembrane helix</keyword>
<evidence type="ECO:0000259" key="6">
    <source>
        <dbReference type="PROSITE" id="PS50850"/>
    </source>
</evidence>
<feature type="transmembrane region" description="Helical" evidence="5">
    <location>
        <begin position="246"/>
        <end position="269"/>
    </location>
</feature>
<comment type="subcellular location">
    <subcellularLocation>
        <location evidence="1">Membrane</location>
        <topology evidence="1">Multi-pass membrane protein</topology>
    </subcellularLocation>
</comment>
<dbReference type="PROSITE" id="PS50850">
    <property type="entry name" value="MFS"/>
    <property type="match status" value="1"/>
</dbReference>
<dbReference type="InterPro" id="IPR036259">
    <property type="entry name" value="MFS_trans_sf"/>
</dbReference>
<proteinExistence type="predicted"/>
<dbReference type="InterPro" id="IPR020846">
    <property type="entry name" value="MFS_dom"/>
</dbReference>
<dbReference type="Gene3D" id="1.20.1250.20">
    <property type="entry name" value="MFS general substrate transporter like domains"/>
    <property type="match status" value="2"/>
</dbReference>
<comment type="caution">
    <text evidence="7">The sequence shown here is derived from an EMBL/GenBank/DDBJ whole genome shotgun (WGS) entry which is preliminary data.</text>
</comment>
<evidence type="ECO:0000313" key="8">
    <source>
        <dbReference type="Proteomes" id="UP001243717"/>
    </source>
</evidence>
<reference evidence="7 8" key="1">
    <citation type="submission" date="2023-04" db="EMBL/GenBank/DDBJ databases">
        <title>A novel bacteria isolated from coastal sediment.</title>
        <authorList>
            <person name="Liu X.-J."/>
            <person name="Du Z.-J."/>
        </authorList>
    </citation>
    <scope>NUCLEOTIDE SEQUENCE [LARGE SCALE GENOMIC DNA]</scope>
    <source>
        <strain evidence="7 8">SDUM461004</strain>
    </source>
</reference>
<feature type="transmembrane region" description="Helical" evidence="5">
    <location>
        <begin position="374"/>
        <end position="393"/>
    </location>
</feature>
<feature type="transmembrane region" description="Helical" evidence="5">
    <location>
        <begin position="42"/>
        <end position="59"/>
    </location>
</feature>
<accession>A0ABU1AKD6</accession>
<evidence type="ECO:0000313" key="7">
    <source>
        <dbReference type="EMBL" id="MDQ8195281.1"/>
    </source>
</evidence>
<name>A0ABU1AKD6_9BACT</name>
<evidence type="ECO:0000256" key="1">
    <source>
        <dbReference type="ARBA" id="ARBA00004141"/>
    </source>
</evidence>
<keyword evidence="2 5" id="KW-0812">Transmembrane</keyword>
<feature type="transmembrane region" description="Helical" evidence="5">
    <location>
        <begin position="7"/>
        <end position="30"/>
    </location>
</feature>
<feature type="transmembrane region" description="Helical" evidence="5">
    <location>
        <begin position="66"/>
        <end position="84"/>
    </location>
</feature>
<dbReference type="Pfam" id="PF07690">
    <property type="entry name" value="MFS_1"/>
    <property type="match status" value="1"/>
</dbReference>
<feature type="transmembrane region" description="Helical" evidence="5">
    <location>
        <begin position="316"/>
        <end position="332"/>
    </location>
</feature>
<dbReference type="PROSITE" id="PS00216">
    <property type="entry name" value="SUGAR_TRANSPORT_1"/>
    <property type="match status" value="1"/>
</dbReference>
<feature type="transmembrane region" description="Helical" evidence="5">
    <location>
        <begin position="344"/>
        <end position="362"/>
    </location>
</feature>
<dbReference type="SUPFAM" id="SSF103473">
    <property type="entry name" value="MFS general substrate transporter"/>
    <property type="match status" value="1"/>
</dbReference>
<dbReference type="InterPro" id="IPR011701">
    <property type="entry name" value="MFS"/>
</dbReference>
<dbReference type="InterPro" id="IPR005829">
    <property type="entry name" value="Sugar_transporter_CS"/>
</dbReference>
<feature type="transmembrane region" description="Helical" evidence="5">
    <location>
        <begin position="281"/>
        <end position="310"/>
    </location>
</feature>
<dbReference type="InterPro" id="IPR053160">
    <property type="entry name" value="MFS_DHA3_Transporter"/>
</dbReference>
<feature type="transmembrane region" description="Helical" evidence="5">
    <location>
        <begin position="160"/>
        <end position="177"/>
    </location>
</feature>
<dbReference type="PANTHER" id="PTHR23530">
    <property type="entry name" value="TRANSPORT PROTEIN-RELATED"/>
    <property type="match status" value="1"/>
</dbReference>
<feature type="transmembrane region" description="Helical" evidence="5">
    <location>
        <begin position="207"/>
        <end position="226"/>
    </location>
</feature>
<feature type="domain" description="Major facilitator superfamily (MFS) profile" evidence="6">
    <location>
        <begin position="1"/>
        <end position="398"/>
    </location>
</feature>
<evidence type="ECO:0000256" key="5">
    <source>
        <dbReference type="SAM" id="Phobius"/>
    </source>
</evidence>
<dbReference type="Proteomes" id="UP001243717">
    <property type="component" value="Unassembled WGS sequence"/>
</dbReference>
<gene>
    <name evidence="7" type="ORF">QEH59_12650</name>
</gene>
<keyword evidence="4 5" id="KW-0472">Membrane</keyword>
<evidence type="ECO:0000256" key="4">
    <source>
        <dbReference type="ARBA" id="ARBA00023136"/>
    </source>
</evidence>
<sequence>MAANLRLYPWYAACFNAHFWMPVFFLYFLQNLSMSRVLRLEAIYYIAVVILEVPSGYFSDRFGRRPTLLIACGALLVAYTLFYFGTSFGYFTVAQVFLAGGLAFNSGTDTSLHYDSLVEVGLEHTYGAREAKVMQKSILAGGLAAVMGGAIGIFELRYAYLLSGCMAVAAFAVVLRMREPHVHLKTLLPEKPVNQFKACFRLLRHPLLAWIFAFYVLMTVLNHIPYEFYQPYLALLLHQMASMTNGASLSTGIHAGLAMLIAAVFAGYSDRLCNRIGLKRLFLGLIAFQTLTIFAMGFTLHVLIVGLVLFRTVPRAVMTAPMNAAIAPLVGSAQRATFLSIQSLAGRLAFSGFLFALSMLTVDSEPTGWNALSTKLQVSGAVGLTGLILLMFFNRRLPVTFASKN</sequence>
<dbReference type="EMBL" id="JARXIC010000021">
    <property type="protein sequence ID" value="MDQ8195281.1"/>
    <property type="molecule type" value="Genomic_DNA"/>
</dbReference>
<dbReference type="PANTHER" id="PTHR23530:SF1">
    <property type="entry name" value="PERMEASE, MAJOR FACILITATOR SUPERFAMILY-RELATED"/>
    <property type="match status" value="1"/>
</dbReference>
<evidence type="ECO:0000256" key="2">
    <source>
        <dbReference type="ARBA" id="ARBA00022692"/>
    </source>
</evidence>